<organism evidence="5 6">
    <name type="scientific">Carpinus fangiana</name>
    <dbReference type="NCBI Taxonomy" id="176857"/>
    <lineage>
        <taxon>Eukaryota</taxon>
        <taxon>Viridiplantae</taxon>
        <taxon>Streptophyta</taxon>
        <taxon>Embryophyta</taxon>
        <taxon>Tracheophyta</taxon>
        <taxon>Spermatophyta</taxon>
        <taxon>Magnoliopsida</taxon>
        <taxon>eudicotyledons</taxon>
        <taxon>Gunneridae</taxon>
        <taxon>Pentapetalae</taxon>
        <taxon>rosids</taxon>
        <taxon>fabids</taxon>
        <taxon>Fagales</taxon>
        <taxon>Betulaceae</taxon>
        <taxon>Carpinus</taxon>
    </lineage>
</organism>
<keyword evidence="6" id="KW-1185">Reference proteome</keyword>
<dbReference type="InterPro" id="IPR032861">
    <property type="entry name" value="TAXi_N"/>
</dbReference>
<sequence length="137" mass="15090">MSTSFSMVPYNSATCNHFHQHPQGCNNSQSQYKADFLDSTFMNGSLVLEKLTFGSTLILNVFFGCNHSNNGRVPVGTNAFRAQCYLAAGTAWIPLLPNPNTDTYYYVRLSGLGIGDIQIPIPKNSFKMTNKALGEQL</sequence>
<evidence type="ECO:0000256" key="1">
    <source>
        <dbReference type="ARBA" id="ARBA00007447"/>
    </source>
</evidence>
<evidence type="ECO:0000256" key="3">
    <source>
        <dbReference type="ARBA" id="ARBA00022801"/>
    </source>
</evidence>
<dbReference type="Pfam" id="PF14543">
    <property type="entry name" value="TAXi_N"/>
    <property type="match status" value="1"/>
</dbReference>
<dbReference type="EMBL" id="CM017325">
    <property type="protein sequence ID" value="KAE8056468.1"/>
    <property type="molecule type" value="Genomic_DNA"/>
</dbReference>
<dbReference type="InterPro" id="IPR021109">
    <property type="entry name" value="Peptidase_aspartic_dom_sf"/>
</dbReference>
<dbReference type="SUPFAM" id="SSF50630">
    <property type="entry name" value="Acid proteases"/>
    <property type="match status" value="1"/>
</dbReference>
<evidence type="ECO:0000313" key="6">
    <source>
        <dbReference type="Proteomes" id="UP000327013"/>
    </source>
</evidence>
<dbReference type="Gene3D" id="2.40.70.10">
    <property type="entry name" value="Acid Proteases"/>
    <property type="match status" value="1"/>
</dbReference>
<dbReference type="GO" id="GO:0006508">
    <property type="term" value="P:proteolysis"/>
    <property type="evidence" value="ECO:0007669"/>
    <property type="project" value="UniProtKB-KW"/>
</dbReference>
<keyword evidence="3" id="KW-0378">Hydrolase</keyword>
<proteinExistence type="inferred from homology"/>
<evidence type="ECO:0000313" key="5">
    <source>
        <dbReference type="EMBL" id="KAE8056468.1"/>
    </source>
</evidence>
<dbReference type="Proteomes" id="UP000327013">
    <property type="component" value="Chromosome 5"/>
</dbReference>
<dbReference type="PANTHER" id="PTHR47967">
    <property type="entry name" value="OS07G0603500 PROTEIN-RELATED"/>
    <property type="match status" value="1"/>
</dbReference>
<protein>
    <recommendedName>
        <fullName evidence="4">Xylanase inhibitor N-terminal domain-containing protein</fullName>
    </recommendedName>
</protein>
<accession>A0A5N6R9J6</accession>
<dbReference type="InterPro" id="IPR051708">
    <property type="entry name" value="Plant_Aspart_Prot_A1"/>
</dbReference>
<dbReference type="OrthoDB" id="1722940at2759"/>
<dbReference type="GO" id="GO:0008233">
    <property type="term" value="F:peptidase activity"/>
    <property type="evidence" value="ECO:0007669"/>
    <property type="project" value="UniProtKB-KW"/>
</dbReference>
<feature type="domain" description="Xylanase inhibitor N-terminal" evidence="4">
    <location>
        <begin position="2"/>
        <end position="77"/>
    </location>
</feature>
<name>A0A5N6R9J6_9ROSI</name>
<comment type="similarity">
    <text evidence="1">Belongs to the peptidase A1 family.</text>
</comment>
<dbReference type="AlphaFoldDB" id="A0A5N6R9J6"/>
<evidence type="ECO:0000256" key="2">
    <source>
        <dbReference type="ARBA" id="ARBA00022670"/>
    </source>
</evidence>
<gene>
    <name evidence="5" type="ORF">FH972_013240</name>
</gene>
<keyword evidence="2" id="KW-0645">Protease</keyword>
<evidence type="ECO:0000259" key="4">
    <source>
        <dbReference type="Pfam" id="PF14543"/>
    </source>
</evidence>
<reference evidence="5 6" key="1">
    <citation type="submission" date="2019-06" db="EMBL/GenBank/DDBJ databases">
        <title>A chromosomal-level reference genome of Carpinus fangiana (Coryloideae, Betulaceae).</title>
        <authorList>
            <person name="Yang X."/>
            <person name="Wang Z."/>
            <person name="Zhang L."/>
            <person name="Hao G."/>
            <person name="Liu J."/>
            <person name="Yang Y."/>
        </authorList>
    </citation>
    <scope>NUCLEOTIDE SEQUENCE [LARGE SCALE GENOMIC DNA]</scope>
    <source>
        <strain evidence="5">Cfa_2016G</strain>
        <tissue evidence="5">Leaf</tissue>
    </source>
</reference>